<organism evidence="1 2">
    <name type="scientific">Conoideocrella luteorostrata</name>
    <dbReference type="NCBI Taxonomy" id="1105319"/>
    <lineage>
        <taxon>Eukaryota</taxon>
        <taxon>Fungi</taxon>
        <taxon>Dikarya</taxon>
        <taxon>Ascomycota</taxon>
        <taxon>Pezizomycotina</taxon>
        <taxon>Sordariomycetes</taxon>
        <taxon>Hypocreomycetidae</taxon>
        <taxon>Hypocreales</taxon>
        <taxon>Clavicipitaceae</taxon>
        <taxon>Conoideocrella</taxon>
    </lineage>
</organism>
<evidence type="ECO:0000313" key="2">
    <source>
        <dbReference type="Proteomes" id="UP001251528"/>
    </source>
</evidence>
<dbReference type="InterPro" id="IPR011990">
    <property type="entry name" value="TPR-like_helical_dom_sf"/>
</dbReference>
<sequence length="1063" mass="119689">MTALLIPRTIAFQVDAELDSVLNNLSNDDLDGFAEIHSNLTSFNEIKLSIYASVLKFRRTGLIKYLEEAKLRAKGWVQTTPDHHPERDLQLRILVQIFGEDTRQRLESTWPVLANNLVLSDRSIQNEIVYAIEVATTALALTPRDHPDRVAISNDLAAWFAMQFKWTSDLQHIHSAIEVANDALILTPLDHPYRYMVLTNLGSWIYLRYKRTGSLEDLYQTTELAREALQKTPDSHHEKAMALLNLGSRLDARFQNTGQIADLHDAIEVGDKLLQIMSEDHPELPNALINIAARRGRLFEQTTSMADLDIAVRFAKEALHIMPEDHEARSEADRNLHRLLSMQFDLLGFTDDGAIPKSDAGPSSTETPLGALKTDTRLDFRLSPPISEVKRVVGIANPEESGKRFEGECRVYWDILEFYKQELEPGSRLHTVVTVTGTPACAEMSTCEAFERKIWGSSSLIEFLDATFRDPAKINDPFELYEDCCISNQGLVDDSKPDAPYTCFSLSGPEFEVAQLLQELAWLTAAFTLPTKHVLTIATATLKVVRPGLVEIKAEKLEYEDTDADANVLTMTSSCWHRLARGATLAYGFPISKREDGVGLEIPFDLMTSLAGIRTQMDVGEAANLLLGPGIVLYPTKVWEKGVQWHLAGVDEYDYTTDLKKYDLHKFSKKRTFLGYFTEAEVLLGTEDLVMSHTGKILRSTSRDATTQIEFANEGTFSSGLSIKSIFTLNLTAKYQVSKTLRISLQGRTYLDMVDEAQKQPIIIYDAETKSAWLVSELSAALHIALLYLSDPHIKERRQLGSQTLDGNWPLLPYANPSVHGFGAARRVCMLPENYQIKLWEEPGEIKTFADVIQGILRDFQDLRDGLSVQRRATPIPFQRLGLRGWEYDDILSRRRRISQKEVPNKDHAASWWGLGDADDVLVLLGRGFGPLISPKPESKNPMRPEKIVPGSRLLIAMKPCIDALRPDGRSSFSIGSLQWTSAQSLPPSCNIYCNKSCRCIQILKKRSFHLLQQNLNEPRREVLRAQAVIFGDSEHYHNALKLQHIELLRLAILRFANTALHS</sequence>
<dbReference type="Proteomes" id="UP001251528">
    <property type="component" value="Unassembled WGS sequence"/>
</dbReference>
<reference evidence="1" key="1">
    <citation type="submission" date="2023-06" db="EMBL/GenBank/DDBJ databases">
        <title>Conoideocrella luteorostrata (Hypocreales: Clavicipitaceae), a potential biocontrol fungus for elongate hemlock scale in United States Christmas tree production areas.</title>
        <authorList>
            <person name="Barrett H."/>
            <person name="Lovett B."/>
            <person name="Macias A.M."/>
            <person name="Stajich J.E."/>
            <person name="Kasson M.T."/>
        </authorList>
    </citation>
    <scope>NUCLEOTIDE SEQUENCE</scope>
    <source>
        <strain evidence="1">ARSEF 14590</strain>
    </source>
</reference>
<comment type="caution">
    <text evidence="1">The sequence shown here is derived from an EMBL/GenBank/DDBJ whole genome shotgun (WGS) entry which is preliminary data.</text>
</comment>
<dbReference type="EMBL" id="JASWJB010000368">
    <property type="protein sequence ID" value="KAK2591056.1"/>
    <property type="molecule type" value="Genomic_DNA"/>
</dbReference>
<proteinExistence type="predicted"/>
<dbReference type="AlphaFoldDB" id="A0AAJ0FNJ8"/>
<accession>A0AAJ0FNJ8</accession>
<dbReference type="Gene3D" id="1.25.40.10">
    <property type="entry name" value="Tetratricopeptide repeat domain"/>
    <property type="match status" value="1"/>
</dbReference>
<name>A0AAJ0FNJ8_9HYPO</name>
<keyword evidence="2" id="KW-1185">Reference proteome</keyword>
<evidence type="ECO:0000313" key="1">
    <source>
        <dbReference type="EMBL" id="KAK2591056.1"/>
    </source>
</evidence>
<gene>
    <name evidence="1" type="ORF">QQS21_011252</name>
</gene>
<protein>
    <submittedName>
        <fullName evidence="1">Uncharacterized protein</fullName>
    </submittedName>
</protein>